<dbReference type="AlphaFoldDB" id="A0A537IRK5"/>
<dbReference type="PANTHER" id="PTHR43174">
    <property type="entry name" value="UDP-N-ACETYLGLUCOSAMINE 2-EPIMERASE"/>
    <property type="match status" value="1"/>
</dbReference>
<reference evidence="3 4" key="1">
    <citation type="journal article" date="2019" name="Nat. Microbiol.">
        <title>Mediterranean grassland soil C-N compound turnover is dependent on rainfall and depth, and is mediated by genomically divergent microorganisms.</title>
        <authorList>
            <person name="Diamond S."/>
            <person name="Andeer P.F."/>
            <person name="Li Z."/>
            <person name="Crits-Christoph A."/>
            <person name="Burstein D."/>
            <person name="Anantharaman K."/>
            <person name="Lane K.R."/>
            <person name="Thomas B.C."/>
            <person name="Pan C."/>
            <person name="Northen T.R."/>
            <person name="Banfield J.F."/>
        </authorList>
    </citation>
    <scope>NUCLEOTIDE SEQUENCE [LARGE SCALE GENOMIC DNA]</scope>
    <source>
        <strain evidence="3">NP_8</strain>
    </source>
</reference>
<dbReference type="CDD" id="cd03786">
    <property type="entry name" value="GTB_UDP-GlcNAc_2-Epimerase"/>
    <property type="match status" value="1"/>
</dbReference>
<dbReference type="Pfam" id="PF02350">
    <property type="entry name" value="Epimerase_2"/>
    <property type="match status" value="1"/>
</dbReference>
<accession>A0A537IRK5</accession>
<evidence type="ECO:0000256" key="1">
    <source>
        <dbReference type="RuleBase" id="RU003513"/>
    </source>
</evidence>
<dbReference type="NCBIfam" id="TIGR00236">
    <property type="entry name" value="wecB"/>
    <property type="match status" value="1"/>
</dbReference>
<sequence>MRVVSVVGARPNFVKIAPLAREMKRHRWIVPTLVHTGQHYDDAMSEQFFRDLEIGLPDVNLGVGSASHAVQTAEVIRRLEPLLVGSRPDLVLVVGDVNSTLAAALTAVKLQIPVAHVEAGLRSFDRRMPEEINRLLTDAVADLLFVTEESGRQNLLREGVARDKIHLVGNVMIDALEMFRSRWMRSKIFDVLGLAPDRAYAVVTLHRPSNVDDPATLARFIAALDELSSRLPVIFPVHPRARARLDRGGLAAGASGSAAHANGDRGLVFLDPLGYLDFIALLSRARVVLTDSGGVQEETTGLGVPCLTLRENTERPVTVTHGTNRVIGTDPDCIAKEALRTLEEPPVPRRRPPQWDGHAAGRILSVLRRRWEGAAEVPAAVVRVPMELGAGRDA</sequence>
<comment type="similarity">
    <text evidence="1">Belongs to the UDP-N-acetylglucosamine 2-epimerase family.</text>
</comment>
<dbReference type="InterPro" id="IPR003331">
    <property type="entry name" value="UDP_GlcNAc_Epimerase_2_dom"/>
</dbReference>
<dbReference type="SUPFAM" id="SSF53756">
    <property type="entry name" value="UDP-Glycosyltransferase/glycogen phosphorylase"/>
    <property type="match status" value="1"/>
</dbReference>
<dbReference type="PANTHER" id="PTHR43174:SF1">
    <property type="entry name" value="UDP-N-ACETYLGLUCOSAMINE 2-EPIMERASE"/>
    <property type="match status" value="1"/>
</dbReference>
<protein>
    <submittedName>
        <fullName evidence="3">UDP-N-acetylglucosamine 2-epimerase (Non-hydrolyzing)</fullName>
        <ecNumber evidence="3">5.1.3.14</ecNumber>
    </submittedName>
</protein>
<dbReference type="EC" id="5.1.3.14" evidence="3"/>
<dbReference type="Gene3D" id="3.40.50.2000">
    <property type="entry name" value="Glycogen Phosphorylase B"/>
    <property type="match status" value="2"/>
</dbReference>
<dbReference type="GO" id="GO:0008761">
    <property type="term" value="F:UDP-N-acetylglucosamine 2-epimerase activity"/>
    <property type="evidence" value="ECO:0007669"/>
    <property type="project" value="UniProtKB-EC"/>
</dbReference>
<feature type="domain" description="UDP-N-acetylglucosamine 2-epimerase" evidence="2">
    <location>
        <begin position="22"/>
        <end position="367"/>
    </location>
</feature>
<dbReference type="Proteomes" id="UP000318834">
    <property type="component" value="Unassembled WGS sequence"/>
</dbReference>
<gene>
    <name evidence="3" type="ORF">E6H05_08375</name>
</gene>
<keyword evidence="1 3" id="KW-0413">Isomerase</keyword>
<organism evidence="3 4">
    <name type="scientific">Candidatus Segetimicrobium genomatis</name>
    <dbReference type="NCBI Taxonomy" id="2569760"/>
    <lineage>
        <taxon>Bacteria</taxon>
        <taxon>Bacillati</taxon>
        <taxon>Candidatus Sysuimicrobiota</taxon>
        <taxon>Candidatus Sysuimicrobiia</taxon>
        <taxon>Candidatus Sysuimicrobiales</taxon>
        <taxon>Candidatus Segetimicrobiaceae</taxon>
        <taxon>Candidatus Segetimicrobium</taxon>
    </lineage>
</organism>
<evidence type="ECO:0000259" key="2">
    <source>
        <dbReference type="Pfam" id="PF02350"/>
    </source>
</evidence>
<name>A0A537IRK5_9BACT</name>
<comment type="caution">
    <text evidence="3">The sequence shown here is derived from an EMBL/GenBank/DDBJ whole genome shotgun (WGS) entry which is preliminary data.</text>
</comment>
<evidence type="ECO:0000313" key="3">
    <source>
        <dbReference type="EMBL" id="TMI73971.1"/>
    </source>
</evidence>
<dbReference type="EMBL" id="VBAP01000060">
    <property type="protein sequence ID" value="TMI73971.1"/>
    <property type="molecule type" value="Genomic_DNA"/>
</dbReference>
<proteinExistence type="inferred from homology"/>
<evidence type="ECO:0000313" key="4">
    <source>
        <dbReference type="Proteomes" id="UP000318834"/>
    </source>
</evidence>
<dbReference type="InterPro" id="IPR029767">
    <property type="entry name" value="WecB-like"/>
</dbReference>